<evidence type="ECO:0000256" key="3">
    <source>
        <dbReference type="HAMAP-Rule" id="MF_02071"/>
    </source>
</evidence>
<organism evidence="6 7">
    <name type="scientific">Georhizobium profundi</name>
    <dbReference type="NCBI Taxonomy" id="2341112"/>
    <lineage>
        <taxon>Bacteria</taxon>
        <taxon>Pseudomonadati</taxon>
        <taxon>Pseudomonadota</taxon>
        <taxon>Alphaproteobacteria</taxon>
        <taxon>Hyphomicrobiales</taxon>
        <taxon>Rhizobiaceae</taxon>
        <taxon>Georhizobium</taxon>
    </lineage>
</organism>
<protein>
    <recommendedName>
        <fullName evidence="3">Endolytic peptidoglycan transglycosylase RlpA</fullName>
        <ecNumber evidence="3">4.2.2.-</ecNumber>
    </recommendedName>
</protein>
<gene>
    <name evidence="3" type="primary">rlpA</name>
    <name evidence="6" type="ORF">D5400_12905</name>
</gene>
<dbReference type="InterPro" id="IPR009009">
    <property type="entry name" value="RlpA-like_DPBB"/>
</dbReference>
<feature type="domain" description="RlpA-like protein double-psi beta-barrel" evidence="5">
    <location>
        <begin position="166"/>
        <end position="253"/>
    </location>
</feature>
<dbReference type="SUPFAM" id="SSF50685">
    <property type="entry name" value="Barwin-like endoglucanases"/>
    <property type="match status" value="1"/>
</dbReference>
<dbReference type="AlphaFoldDB" id="A0A3Q8XP48"/>
<proteinExistence type="inferred from homology"/>
<evidence type="ECO:0000256" key="1">
    <source>
        <dbReference type="ARBA" id="ARBA00023239"/>
    </source>
</evidence>
<accession>A0A3Q8XP48</accession>
<dbReference type="CDD" id="cd22268">
    <property type="entry name" value="DPBB_RlpA-like"/>
    <property type="match status" value="1"/>
</dbReference>
<name>A0A3Q8XP48_9HYPH</name>
<dbReference type="GO" id="GO:0008932">
    <property type="term" value="F:lytic endotransglycosylase activity"/>
    <property type="evidence" value="ECO:0007669"/>
    <property type="project" value="UniProtKB-UniRule"/>
</dbReference>
<dbReference type="Proteomes" id="UP000268192">
    <property type="component" value="Chromosome"/>
</dbReference>
<dbReference type="KEGG" id="abaw:D5400_12905"/>
<comment type="similarity">
    <text evidence="3 4">Belongs to the RlpA family.</text>
</comment>
<evidence type="ECO:0000256" key="4">
    <source>
        <dbReference type="RuleBase" id="RU003495"/>
    </source>
</evidence>
<keyword evidence="1 3" id="KW-0456">Lyase</keyword>
<dbReference type="HAMAP" id="MF_02071">
    <property type="entry name" value="RlpA"/>
    <property type="match status" value="1"/>
</dbReference>
<sequence>MWPRPSHFCHDWPGFRRSKTWGRCVVWLWLYLTARGGRDCGTRGGLTYSKRPAGAGAHRDSNGSAQAAPFRSLGASRVVTLCFLGLSTAACTTTGDTTATTQPVVQQAEIDTAPPFTEAEYGVPASTRVTTALAVPKGGGRELIGKPYQIAGKWYTPAEDPDYNRSGLASWYGPNFHGRRTANGEIYDQYHLSAAHPTFPLPSYARVTNEENGHSVMVRVNDRGPFTRGRIIDVSSKAADLLGFKNDGVANVNVEYVGPAELDGHDMPFLMASYRRPGESGPTIAPEGQIASGVMLAMNSGAASGVPGVMSDAQMAQQQLLQPASAPAASDATTAAPVAQQAEETVVAVAAPAPAQALEATAVPAAAAVGSEAIAVVLSLPEIGPVLPERPSFETAKTERVSVSAYAENRLQAASGAFETVLVDDDAVLSVETIIGAWKNRVTSGR</sequence>
<dbReference type="EMBL" id="CP032509">
    <property type="protein sequence ID" value="AZN72055.1"/>
    <property type="molecule type" value="Genomic_DNA"/>
</dbReference>
<dbReference type="GO" id="GO:0071555">
    <property type="term" value="P:cell wall organization"/>
    <property type="evidence" value="ECO:0007669"/>
    <property type="project" value="UniProtKB-KW"/>
</dbReference>
<comment type="function">
    <text evidence="3">Lytic transglycosylase with a strong preference for naked glycan strands that lack stem peptides.</text>
</comment>
<dbReference type="InterPro" id="IPR034718">
    <property type="entry name" value="RlpA"/>
</dbReference>
<dbReference type="EC" id="4.2.2.-" evidence="3"/>
<dbReference type="InterPro" id="IPR012997">
    <property type="entry name" value="RplA"/>
</dbReference>
<dbReference type="Gene3D" id="2.40.40.10">
    <property type="entry name" value="RlpA-like domain"/>
    <property type="match status" value="1"/>
</dbReference>
<keyword evidence="7" id="KW-1185">Reference proteome</keyword>
<dbReference type="NCBIfam" id="TIGR00413">
    <property type="entry name" value="rlpA"/>
    <property type="match status" value="1"/>
</dbReference>
<keyword evidence="2 3" id="KW-0961">Cell wall biogenesis/degradation</keyword>
<evidence type="ECO:0000313" key="6">
    <source>
        <dbReference type="EMBL" id="AZN72055.1"/>
    </source>
</evidence>
<reference evidence="6 7" key="1">
    <citation type="submission" date="2018-09" db="EMBL/GenBank/DDBJ databases">
        <title>Marinorhizobium profundi gen. nov., sp. nov., isolated from a deep-sea sediment sample from the New Britain Trench and proposal of Marinorhizobiaceae fam. nov. in the order Rhizobiales of the class Alphaproteobacteria.</title>
        <authorList>
            <person name="Cao J."/>
        </authorList>
    </citation>
    <scope>NUCLEOTIDE SEQUENCE [LARGE SCALE GENOMIC DNA]</scope>
    <source>
        <strain evidence="6 7">WS11</strain>
    </source>
</reference>
<dbReference type="GO" id="GO:0000270">
    <property type="term" value="P:peptidoglycan metabolic process"/>
    <property type="evidence" value="ECO:0007669"/>
    <property type="project" value="UniProtKB-UniRule"/>
</dbReference>
<dbReference type="PANTHER" id="PTHR34183:SF1">
    <property type="entry name" value="ENDOLYTIC PEPTIDOGLYCAN TRANSGLYCOSYLASE RLPA"/>
    <property type="match status" value="1"/>
</dbReference>
<dbReference type="Pfam" id="PF03330">
    <property type="entry name" value="DPBB_1"/>
    <property type="match status" value="1"/>
</dbReference>
<dbReference type="OrthoDB" id="9779128at2"/>
<dbReference type="PANTHER" id="PTHR34183">
    <property type="entry name" value="ENDOLYTIC PEPTIDOGLYCAN TRANSGLYCOSYLASE RLPA"/>
    <property type="match status" value="1"/>
</dbReference>
<evidence type="ECO:0000256" key="2">
    <source>
        <dbReference type="ARBA" id="ARBA00023316"/>
    </source>
</evidence>
<dbReference type="InterPro" id="IPR036908">
    <property type="entry name" value="RlpA-like_sf"/>
</dbReference>
<evidence type="ECO:0000259" key="5">
    <source>
        <dbReference type="Pfam" id="PF03330"/>
    </source>
</evidence>
<evidence type="ECO:0000313" key="7">
    <source>
        <dbReference type="Proteomes" id="UP000268192"/>
    </source>
</evidence>